<keyword evidence="3" id="KW-1185">Reference proteome</keyword>
<name>B8FJ49_DESAL</name>
<dbReference type="Proteomes" id="UP000000739">
    <property type="component" value="Chromosome"/>
</dbReference>
<evidence type="ECO:0008006" key="4">
    <source>
        <dbReference type="Google" id="ProtNLM"/>
    </source>
</evidence>
<feature type="transmembrane region" description="Helical" evidence="1">
    <location>
        <begin position="137"/>
        <end position="155"/>
    </location>
</feature>
<feature type="transmembrane region" description="Helical" evidence="1">
    <location>
        <begin position="50"/>
        <end position="67"/>
    </location>
</feature>
<dbReference type="Pfam" id="PF14094">
    <property type="entry name" value="DUF4272"/>
    <property type="match status" value="1"/>
</dbReference>
<dbReference type="eggNOG" id="ENOG5033AUU">
    <property type="taxonomic scope" value="Bacteria"/>
</dbReference>
<dbReference type="HOGENOM" id="CLU_493263_0_0_7"/>
<gene>
    <name evidence="2" type="ordered locus">Dalk_3286</name>
</gene>
<dbReference type="KEGG" id="dal:Dalk_3286"/>
<evidence type="ECO:0000313" key="3">
    <source>
        <dbReference type="Proteomes" id="UP000000739"/>
    </source>
</evidence>
<dbReference type="InterPro" id="IPR025368">
    <property type="entry name" value="DUF4272"/>
</dbReference>
<feature type="transmembrane region" description="Helical" evidence="1">
    <location>
        <begin position="20"/>
        <end position="38"/>
    </location>
</feature>
<dbReference type="AlphaFoldDB" id="B8FJ49"/>
<organism evidence="2 3">
    <name type="scientific">Desulfatibacillum aliphaticivorans</name>
    <dbReference type="NCBI Taxonomy" id="218208"/>
    <lineage>
        <taxon>Bacteria</taxon>
        <taxon>Pseudomonadati</taxon>
        <taxon>Thermodesulfobacteriota</taxon>
        <taxon>Desulfobacteria</taxon>
        <taxon>Desulfobacterales</taxon>
        <taxon>Desulfatibacillaceae</taxon>
        <taxon>Desulfatibacillum</taxon>
    </lineage>
</organism>
<evidence type="ECO:0000256" key="1">
    <source>
        <dbReference type="SAM" id="Phobius"/>
    </source>
</evidence>
<feature type="transmembrane region" description="Helical" evidence="1">
    <location>
        <begin position="235"/>
        <end position="261"/>
    </location>
</feature>
<keyword evidence="1" id="KW-0812">Transmembrane</keyword>
<keyword evidence="1" id="KW-1133">Transmembrane helix</keyword>
<feature type="transmembrane region" description="Helical" evidence="1">
    <location>
        <begin position="98"/>
        <end position="117"/>
    </location>
</feature>
<accession>B8FJ49</accession>
<reference evidence="2 3" key="1">
    <citation type="journal article" date="2012" name="Environ. Microbiol.">
        <title>The genome sequence of Desulfatibacillum alkenivorans AK-01: a blueprint for anaerobic alkane oxidation.</title>
        <authorList>
            <person name="Callaghan A.V."/>
            <person name="Morris B.E."/>
            <person name="Pereira I.A."/>
            <person name="McInerney M.J."/>
            <person name="Austin R.N."/>
            <person name="Groves J.T."/>
            <person name="Kukor J.J."/>
            <person name="Suflita J.M."/>
            <person name="Young L.Y."/>
            <person name="Zylstra G.J."/>
            <person name="Wawrik B."/>
        </authorList>
    </citation>
    <scope>NUCLEOTIDE SEQUENCE [LARGE SCALE GENOMIC DNA]</scope>
    <source>
        <strain evidence="2 3">AK-01</strain>
    </source>
</reference>
<feature type="transmembrane region" description="Helical" evidence="1">
    <location>
        <begin position="267"/>
        <end position="286"/>
    </location>
</feature>
<keyword evidence="1" id="KW-0472">Membrane</keyword>
<protein>
    <recommendedName>
        <fullName evidence="4">DUF4272 domain-containing protein</fullName>
    </recommendedName>
</protein>
<dbReference type="PROSITE" id="PS51257">
    <property type="entry name" value="PROKAR_LIPOPROTEIN"/>
    <property type="match status" value="1"/>
</dbReference>
<sequence>MPQPLKAKRVDTTRSNHFGCLILLVSAAGAGCLGYLWLTGRPFAYSPAPANFLAHALLVIIPGLMVYNHLSIPVEFENPEGEILIEDATYLTSLKTDWWMSLMLWPPVLLGAFFTVLQSLDILNGASSDLPTQPYSALFTAFLSLGLFFFFGNVIKLKAPFYVGEEGMRAGVSFFLQWDEIDHMQEKQGVFLVYTVYNPKLPIASLRPFSPQALNALLEMLNQKQVKGMEQAPPVLAAVQAVIFLAFSAMTALGLALWMQYDWDPRWVIVFLFVLGILLSLALERFRGVHKLTRIKPEVGGELQDAQAVARRALCLAVMVKRGRLEIKLRKSQARGNESIHKEIDQLNQWIEDNAIAGGLAESESALLRRMGGTWSQQEAGAACWRNEALGVLLWALGAVEEIPPYDHPFEWEDLSQKVPLLAAKEDFPAPDPVGLFQHKAKIKDPDEIANARELAELWHWRARTTQIMEQGVEAPEGFTFEQIISQAANAAFNQNEIPQPLGGDFPIFGKAYASLGHEELQLAASIARERHLALNWLCMYAEDWDSTPTDT</sequence>
<proteinExistence type="predicted"/>
<evidence type="ECO:0000313" key="2">
    <source>
        <dbReference type="EMBL" id="ACL04976.1"/>
    </source>
</evidence>
<dbReference type="EMBL" id="CP001322">
    <property type="protein sequence ID" value="ACL04976.1"/>
    <property type="molecule type" value="Genomic_DNA"/>
</dbReference>